<accession>A0A444L765</accession>
<dbReference type="EMBL" id="RXGA01000003">
    <property type="protein sequence ID" value="RWX73398.1"/>
    <property type="molecule type" value="Genomic_DNA"/>
</dbReference>
<proteinExistence type="predicted"/>
<evidence type="ECO:0000313" key="1">
    <source>
        <dbReference type="EMBL" id="RWX73398.1"/>
    </source>
</evidence>
<sequence>MMLWLERLKIGAHWVSRLQFGTALDIATSKMDTSDRMYCQAFGDEQSKVAWEIEKIRNCQNCSLVKEHVVKQAK</sequence>
<organism evidence="1 2">
    <name type="scientific">Methanosuratincola subterraneus</name>
    <dbReference type="NCBI Taxonomy" id="2593994"/>
    <lineage>
        <taxon>Archaea</taxon>
        <taxon>Thermoproteota</taxon>
        <taxon>Methanosuratincolia</taxon>
        <taxon>Candidatus Methanomethylicales</taxon>
        <taxon>Candidatus Methanomethylicaceae</taxon>
        <taxon>Candidatus Methanosuratincola (ex Vanwonterghem et al. 2016)</taxon>
    </lineage>
</organism>
<dbReference type="Proteomes" id="UP000288215">
    <property type="component" value="Unassembled WGS sequence"/>
</dbReference>
<name>A0A444L765_METS7</name>
<evidence type="ECO:0000313" key="2">
    <source>
        <dbReference type="Proteomes" id="UP000288215"/>
    </source>
</evidence>
<gene>
    <name evidence="1" type="ORF">Metus_1372</name>
</gene>
<reference evidence="1 2" key="1">
    <citation type="submission" date="2018-12" db="EMBL/GenBank/DDBJ databases">
        <title>The complete genome of the methanogenic archaea of the candidate phylum Verstraetearchaeota, obtained from the metagenome of underground thermal water.</title>
        <authorList>
            <person name="Kadnikov V.V."/>
            <person name="Mardanov A.V."/>
            <person name="Beletsky A.V."/>
            <person name="Karnachuk O.V."/>
            <person name="Ravin N.V."/>
        </authorList>
    </citation>
    <scope>NUCLEOTIDE SEQUENCE [LARGE SCALE GENOMIC DNA]</scope>
    <source>
        <strain evidence="1">Ch88</strain>
    </source>
</reference>
<dbReference type="AlphaFoldDB" id="A0A444L765"/>
<protein>
    <submittedName>
        <fullName evidence="1">Uncharacterized protein</fullName>
    </submittedName>
</protein>
<comment type="caution">
    <text evidence="1">The sequence shown here is derived from an EMBL/GenBank/DDBJ whole genome shotgun (WGS) entry which is preliminary data.</text>
</comment>